<feature type="region of interest" description="Disordered" evidence="1">
    <location>
        <begin position="106"/>
        <end position="129"/>
    </location>
</feature>
<accession>A0ABD1V1Y3</accession>
<feature type="region of interest" description="Disordered" evidence="1">
    <location>
        <begin position="72"/>
        <end position="93"/>
    </location>
</feature>
<dbReference type="AlphaFoldDB" id="A0ABD1V1Y3"/>
<keyword evidence="3" id="KW-1185">Reference proteome</keyword>
<reference evidence="3" key="1">
    <citation type="submission" date="2024-07" db="EMBL/GenBank/DDBJ databases">
        <title>Two chromosome-level genome assemblies of Korean endemic species Abeliophyllum distichum and Forsythia ovata (Oleaceae).</title>
        <authorList>
            <person name="Jang H."/>
        </authorList>
    </citation>
    <scope>NUCLEOTIDE SEQUENCE [LARGE SCALE GENOMIC DNA]</scope>
</reference>
<comment type="caution">
    <text evidence="2">The sequence shown here is derived from an EMBL/GenBank/DDBJ whole genome shotgun (WGS) entry which is preliminary data.</text>
</comment>
<evidence type="ECO:0000313" key="2">
    <source>
        <dbReference type="EMBL" id="KAL2531330.1"/>
    </source>
</evidence>
<feature type="region of interest" description="Disordered" evidence="1">
    <location>
        <begin position="184"/>
        <end position="242"/>
    </location>
</feature>
<gene>
    <name evidence="2" type="ORF">Adt_04681</name>
</gene>
<feature type="region of interest" description="Disordered" evidence="1">
    <location>
        <begin position="143"/>
        <end position="168"/>
    </location>
</feature>
<feature type="compositionally biased region" description="Basic and acidic residues" evidence="1">
    <location>
        <begin position="184"/>
        <end position="204"/>
    </location>
</feature>
<feature type="compositionally biased region" description="Polar residues" evidence="1">
    <location>
        <begin position="221"/>
        <end position="242"/>
    </location>
</feature>
<evidence type="ECO:0000313" key="3">
    <source>
        <dbReference type="Proteomes" id="UP001604336"/>
    </source>
</evidence>
<feature type="compositionally biased region" description="Basic and acidic residues" evidence="1">
    <location>
        <begin position="113"/>
        <end position="129"/>
    </location>
</feature>
<protein>
    <submittedName>
        <fullName evidence="2">Uncharacterized protein</fullName>
    </submittedName>
</protein>
<feature type="compositionally biased region" description="Polar residues" evidence="1">
    <location>
        <begin position="72"/>
        <end position="83"/>
    </location>
</feature>
<feature type="compositionally biased region" description="Basic residues" evidence="1">
    <location>
        <begin position="153"/>
        <end position="164"/>
    </location>
</feature>
<feature type="region of interest" description="Disordered" evidence="1">
    <location>
        <begin position="32"/>
        <end position="59"/>
    </location>
</feature>
<name>A0ABD1V1Y3_9LAMI</name>
<sequence>MKPTRHLSQKEHLSRKELLHWKKKFVNLRMTYPKGTTEPKKSVASPVQTVAGKDSSNPLMAVDLPKIQQTQGTVDFPTQQNNSEQKEIWDTLGEPSGKFDYLVKYSSSAEQSSPDKGKEIMQDSHHPDDDIISINKLLSQIQKLQDSPEKSKKFPRQKKKAVKKKKEDVGKKFEIAINKALERVFSKKEDASEKEIKECHKNPDPENSQADDEEFGENEHLGTNNSDSGMFFSPTAQHNLDT</sequence>
<dbReference type="Proteomes" id="UP001604336">
    <property type="component" value="Unassembled WGS sequence"/>
</dbReference>
<evidence type="ECO:0000256" key="1">
    <source>
        <dbReference type="SAM" id="MobiDB-lite"/>
    </source>
</evidence>
<proteinExistence type="predicted"/>
<organism evidence="2 3">
    <name type="scientific">Abeliophyllum distichum</name>
    <dbReference type="NCBI Taxonomy" id="126358"/>
    <lineage>
        <taxon>Eukaryota</taxon>
        <taxon>Viridiplantae</taxon>
        <taxon>Streptophyta</taxon>
        <taxon>Embryophyta</taxon>
        <taxon>Tracheophyta</taxon>
        <taxon>Spermatophyta</taxon>
        <taxon>Magnoliopsida</taxon>
        <taxon>eudicotyledons</taxon>
        <taxon>Gunneridae</taxon>
        <taxon>Pentapetalae</taxon>
        <taxon>asterids</taxon>
        <taxon>lamiids</taxon>
        <taxon>Lamiales</taxon>
        <taxon>Oleaceae</taxon>
        <taxon>Forsythieae</taxon>
        <taxon>Abeliophyllum</taxon>
    </lineage>
</organism>
<dbReference type="EMBL" id="JBFOLK010000002">
    <property type="protein sequence ID" value="KAL2531330.1"/>
    <property type="molecule type" value="Genomic_DNA"/>
</dbReference>